<gene>
    <name evidence="1" type="ORF">PMAYCL1PPCAC_22615</name>
</gene>
<accession>A0AAN5CY50</accession>
<organism evidence="1 2">
    <name type="scientific">Pristionchus mayeri</name>
    <dbReference type="NCBI Taxonomy" id="1317129"/>
    <lineage>
        <taxon>Eukaryota</taxon>
        <taxon>Metazoa</taxon>
        <taxon>Ecdysozoa</taxon>
        <taxon>Nematoda</taxon>
        <taxon>Chromadorea</taxon>
        <taxon>Rhabditida</taxon>
        <taxon>Rhabditina</taxon>
        <taxon>Diplogasteromorpha</taxon>
        <taxon>Diplogasteroidea</taxon>
        <taxon>Neodiplogasteridae</taxon>
        <taxon>Pristionchus</taxon>
    </lineage>
</organism>
<proteinExistence type="predicted"/>
<feature type="non-terminal residue" evidence="1">
    <location>
        <position position="1"/>
    </location>
</feature>
<reference evidence="2" key="1">
    <citation type="submission" date="2022-10" db="EMBL/GenBank/DDBJ databases">
        <title>Genome assembly of Pristionchus species.</title>
        <authorList>
            <person name="Yoshida K."/>
            <person name="Sommer R.J."/>
        </authorList>
    </citation>
    <scope>NUCLEOTIDE SEQUENCE [LARGE SCALE GENOMIC DNA]</scope>
    <source>
        <strain evidence="2">RS5460</strain>
    </source>
</reference>
<evidence type="ECO:0000313" key="1">
    <source>
        <dbReference type="EMBL" id="GMR52420.1"/>
    </source>
</evidence>
<feature type="non-terminal residue" evidence="1">
    <location>
        <position position="81"/>
    </location>
</feature>
<dbReference type="PANTHER" id="PTHR21479:SF22">
    <property type="entry name" value="PROTEIN CBG07241"/>
    <property type="match status" value="1"/>
</dbReference>
<protein>
    <submittedName>
        <fullName evidence="1">Uncharacterized protein</fullName>
    </submittedName>
</protein>
<comment type="caution">
    <text evidence="1">The sequence shown here is derived from an EMBL/GenBank/DDBJ whole genome shotgun (WGS) entry which is preliminary data.</text>
</comment>
<name>A0AAN5CY50_9BILA</name>
<evidence type="ECO:0000313" key="2">
    <source>
        <dbReference type="Proteomes" id="UP001328107"/>
    </source>
</evidence>
<dbReference type="Proteomes" id="UP001328107">
    <property type="component" value="Unassembled WGS sequence"/>
</dbReference>
<sequence length="81" mass="9122">SHKGSINVVGFQVRGTAWEYAKLPWVDPDVELVTTIEHTCGASWVCVCKDHGKHSEKLFKDNIQVDLQKTELKSCDICDYA</sequence>
<dbReference type="PANTHER" id="PTHR21479">
    <property type="match status" value="1"/>
</dbReference>
<dbReference type="EMBL" id="BTRK01000005">
    <property type="protein sequence ID" value="GMR52420.1"/>
    <property type="molecule type" value="Genomic_DNA"/>
</dbReference>
<keyword evidence="2" id="KW-1185">Reference proteome</keyword>
<dbReference type="AlphaFoldDB" id="A0AAN5CY50"/>